<feature type="domain" description="Outer membrane protein beta-barrel" evidence="7">
    <location>
        <begin position="9"/>
        <end position="237"/>
    </location>
</feature>
<evidence type="ECO:0000256" key="1">
    <source>
        <dbReference type="ARBA" id="ARBA00004442"/>
    </source>
</evidence>
<accession>A0ABR6L078</accession>
<evidence type="ECO:0000256" key="4">
    <source>
        <dbReference type="ARBA" id="ARBA00023237"/>
    </source>
</evidence>
<dbReference type="Proteomes" id="UP000539538">
    <property type="component" value="Unassembled WGS sequence"/>
</dbReference>
<evidence type="ECO:0000256" key="3">
    <source>
        <dbReference type="ARBA" id="ARBA00023136"/>
    </source>
</evidence>
<gene>
    <name evidence="8" type="ORF">GGQ99_001929</name>
</gene>
<sequence>MKIVALASALLFAAAGAAAAADALGSETAPPAETAPYNWTGAYIGVQLGYGTGSGEGAYLLPGGARIETAFPEAKGALLGGQVGYNYQWGSVVLGLEGELSYSWADGTSDIRAFPSGAGPVAINENEFDYLGSITGRLGYAMDRTLFYAKGGVGFTKLSMSDIPNGGGFNASGSEALTGWTVGAGVEHALNDKWTIRGEYQFYRFDANLAVDEPAPFRVYDDDFDIHAVKIGLNYKF</sequence>
<feature type="chain" id="PRO_5046113167" evidence="6">
    <location>
        <begin position="21"/>
        <end position="237"/>
    </location>
</feature>
<name>A0ABR6L078_9HYPH</name>
<keyword evidence="9" id="KW-1185">Reference proteome</keyword>
<dbReference type="InterPro" id="IPR027385">
    <property type="entry name" value="Beta-barrel_OMP"/>
</dbReference>
<dbReference type="RefSeq" id="WP_183262294.1">
    <property type="nucleotide sequence ID" value="NZ_BAAAVZ010000003.1"/>
</dbReference>
<evidence type="ECO:0000256" key="6">
    <source>
        <dbReference type="SAM" id="SignalP"/>
    </source>
</evidence>
<dbReference type="PANTHER" id="PTHR34001">
    <property type="entry name" value="BLL7405 PROTEIN"/>
    <property type="match status" value="1"/>
</dbReference>
<dbReference type="PANTHER" id="PTHR34001:SF3">
    <property type="entry name" value="BLL7405 PROTEIN"/>
    <property type="match status" value="1"/>
</dbReference>
<comment type="subcellular location">
    <subcellularLocation>
        <location evidence="1">Cell outer membrane</location>
    </subcellularLocation>
</comment>
<dbReference type="InterPro" id="IPR011250">
    <property type="entry name" value="OMP/PagP_B-barrel"/>
</dbReference>
<feature type="signal peptide" evidence="6">
    <location>
        <begin position="1"/>
        <end position="20"/>
    </location>
</feature>
<keyword evidence="4" id="KW-0998">Cell outer membrane</keyword>
<dbReference type="EMBL" id="JACHOT010000001">
    <property type="protein sequence ID" value="MBB4650207.1"/>
    <property type="molecule type" value="Genomic_DNA"/>
</dbReference>
<evidence type="ECO:0000259" key="7">
    <source>
        <dbReference type="Pfam" id="PF13505"/>
    </source>
</evidence>
<dbReference type="SUPFAM" id="SSF56925">
    <property type="entry name" value="OMPA-like"/>
    <property type="match status" value="1"/>
</dbReference>
<dbReference type="Pfam" id="PF13505">
    <property type="entry name" value="OMP_b-brl"/>
    <property type="match status" value="1"/>
</dbReference>
<evidence type="ECO:0000256" key="2">
    <source>
        <dbReference type="ARBA" id="ARBA00022729"/>
    </source>
</evidence>
<evidence type="ECO:0000313" key="8">
    <source>
        <dbReference type="EMBL" id="MBB4650207.1"/>
    </source>
</evidence>
<comment type="similarity">
    <text evidence="5">Belongs to the Omp25/RopB family.</text>
</comment>
<dbReference type="InterPro" id="IPR051692">
    <property type="entry name" value="OMP-like"/>
</dbReference>
<proteinExistence type="inferred from homology"/>
<reference evidence="8 9" key="1">
    <citation type="submission" date="2020-08" db="EMBL/GenBank/DDBJ databases">
        <title>Genomic Encyclopedia of Type Strains, Phase IV (KMG-IV): sequencing the most valuable type-strain genomes for metagenomic binning, comparative biology and taxonomic classification.</title>
        <authorList>
            <person name="Goeker M."/>
        </authorList>
    </citation>
    <scope>NUCLEOTIDE SEQUENCE [LARGE SCALE GENOMIC DNA]</scope>
    <source>
        <strain evidence="8 9">DSM 7050</strain>
    </source>
</reference>
<comment type="caution">
    <text evidence="8">The sequence shown here is derived from an EMBL/GenBank/DDBJ whole genome shotgun (WGS) entry which is preliminary data.</text>
</comment>
<dbReference type="Gene3D" id="2.40.160.20">
    <property type="match status" value="1"/>
</dbReference>
<keyword evidence="3" id="KW-0472">Membrane</keyword>
<evidence type="ECO:0000313" key="9">
    <source>
        <dbReference type="Proteomes" id="UP000539538"/>
    </source>
</evidence>
<protein>
    <submittedName>
        <fullName evidence="8">Outer membrane immunogenic protein</fullName>
    </submittedName>
</protein>
<keyword evidence="2 6" id="KW-0732">Signal</keyword>
<organism evidence="8 9">
    <name type="scientific">Aminobacter niigataensis</name>
    <dbReference type="NCBI Taxonomy" id="83265"/>
    <lineage>
        <taxon>Bacteria</taxon>
        <taxon>Pseudomonadati</taxon>
        <taxon>Pseudomonadota</taxon>
        <taxon>Alphaproteobacteria</taxon>
        <taxon>Hyphomicrobiales</taxon>
        <taxon>Phyllobacteriaceae</taxon>
        <taxon>Aminobacter</taxon>
    </lineage>
</organism>
<evidence type="ECO:0000256" key="5">
    <source>
        <dbReference type="ARBA" id="ARBA00038306"/>
    </source>
</evidence>